<evidence type="ECO:0000259" key="12">
    <source>
        <dbReference type="SMART" id="SM00642"/>
    </source>
</evidence>
<dbReference type="GO" id="GO:0003844">
    <property type="term" value="F:1,4-alpha-glucan branching enzyme activity"/>
    <property type="evidence" value="ECO:0007669"/>
    <property type="project" value="UniProtKB-UniRule"/>
</dbReference>
<dbReference type="InterPro" id="IPR013783">
    <property type="entry name" value="Ig-like_fold"/>
</dbReference>
<dbReference type="CDD" id="cd02855">
    <property type="entry name" value="E_set_GBE_prok_N"/>
    <property type="match status" value="1"/>
</dbReference>
<dbReference type="InterPro" id="IPR006407">
    <property type="entry name" value="GlgB"/>
</dbReference>
<evidence type="ECO:0000256" key="8">
    <source>
        <dbReference type="ARBA" id="ARBA00023056"/>
    </source>
</evidence>
<dbReference type="Gene3D" id="2.60.40.1180">
    <property type="entry name" value="Golgi alpha-mannosidase II"/>
    <property type="match status" value="1"/>
</dbReference>
<dbReference type="GO" id="GO:0004553">
    <property type="term" value="F:hydrolase activity, hydrolyzing O-glycosyl compounds"/>
    <property type="evidence" value="ECO:0007669"/>
    <property type="project" value="InterPro"/>
</dbReference>
<evidence type="ECO:0000256" key="3">
    <source>
        <dbReference type="ARBA" id="ARBA00004964"/>
    </source>
</evidence>
<dbReference type="InterPro" id="IPR044143">
    <property type="entry name" value="GlgB_N_E_set_prok"/>
</dbReference>
<dbReference type="RefSeq" id="WP_109758558.1">
    <property type="nucleotide sequence ID" value="NZ_CP034588.1"/>
</dbReference>
<dbReference type="UniPathway" id="UPA00164"/>
<dbReference type="Pfam" id="PF00128">
    <property type="entry name" value="Alpha-amylase"/>
    <property type="match status" value="1"/>
</dbReference>
<comment type="caution">
    <text evidence="13">The sequence shown here is derived from an EMBL/GenBank/DDBJ whole genome shotgun (WGS) entry which is preliminary data.</text>
</comment>
<proteinExistence type="inferred from homology"/>
<dbReference type="InterPro" id="IPR014756">
    <property type="entry name" value="Ig_E-set"/>
</dbReference>
<dbReference type="GO" id="GO:0005829">
    <property type="term" value="C:cytosol"/>
    <property type="evidence" value="ECO:0007669"/>
    <property type="project" value="TreeGrafter"/>
</dbReference>
<accession>A0A316GPA9</accession>
<keyword evidence="6 10" id="KW-0328">Glycosyltransferase</keyword>
<dbReference type="SMART" id="SM00642">
    <property type="entry name" value="Aamy"/>
    <property type="match status" value="1"/>
</dbReference>
<dbReference type="InterPro" id="IPR004193">
    <property type="entry name" value="Glyco_hydro_13_N"/>
</dbReference>
<dbReference type="EC" id="2.4.1.18" evidence="10"/>
<feature type="active site" description="Nucleophile" evidence="10 11">
    <location>
        <position position="411"/>
    </location>
</feature>
<comment type="catalytic activity">
    <reaction evidence="1 10">
        <text>Transfers a segment of a (1-&gt;4)-alpha-D-glucan chain to a primary hydroxy group in a similar glucan chain.</text>
        <dbReference type="EC" id="2.4.1.18"/>
    </reaction>
</comment>
<reference evidence="13 14" key="1">
    <citation type="submission" date="2018-05" db="EMBL/GenBank/DDBJ databases">
        <title>Genomic Encyclopedia of Type Strains, Phase IV (KMG-IV): sequencing the most valuable type-strain genomes for metagenomic binning, comparative biology and taxonomic classification.</title>
        <authorList>
            <person name="Goeker M."/>
        </authorList>
    </citation>
    <scope>NUCLEOTIDE SEQUENCE [LARGE SCALE GENOMIC DNA]</scope>
    <source>
        <strain evidence="13 14">DSM 103371</strain>
    </source>
</reference>
<evidence type="ECO:0000256" key="2">
    <source>
        <dbReference type="ARBA" id="ARBA00002953"/>
    </source>
</evidence>
<dbReference type="InterPro" id="IPR006048">
    <property type="entry name" value="A-amylase/branching_C"/>
</dbReference>
<evidence type="ECO:0000256" key="6">
    <source>
        <dbReference type="ARBA" id="ARBA00022676"/>
    </source>
</evidence>
<feature type="domain" description="Glycosyl hydrolase family 13 catalytic" evidence="12">
    <location>
        <begin position="254"/>
        <end position="604"/>
    </location>
</feature>
<dbReference type="PANTHER" id="PTHR43651">
    <property type="entry name" value="1,4-ALPHA-GLUCAN-BRANCHING ENZYME"/>
    <property type="match status" value="1"/>
</dbReference>
<dbReference type="NCBIfam" id="NF008967">
    <property type="entry name" value="PRK12313.1"/>
    <property type="match status" value="1"/>
</dbReference>
<dbReference type="Pfam" id="PF02922">
    <property type="entry name" value="CBM_48"/>
    <property type="match status" value="1"/>
</dbReference>
<dbReference type="HAMAP" id="MF_00685">
    <property type="entry name" value="GlgB"/>
    <property type="match status" value="1"/>
</dbReference>
<dbReference type="Gene3D" id="3.20.20.80">
    <property type="entry name" value="Glycosidases"/>
    <property type="match status" value="1"/>
</dbReference>
<evidence type="ECO:0000313" key="13">
    <source>
        <dbReference type="EMBL" id="PWK56777.1"/>
    </source>
</evidence>
<dbReference type="SUPFAM" id="SSF51445">
    <property type="entry name" value="(Trans)glycosidases"/>
    <property type="match status" value="1"/>
</dbReference>
<dbReference type="InterPro" id="IPR006047">
    <property type="entry name" value="GH13_cat_dom"/>
</dbReference>
<name>A0A316GPA9_9RHOB</name>
<dbReference type="Proteomes" id="UP000245390">
    <property type="component" value="Unassembled WGS sequence"/>
</dbReference>
<comment type="pathway">
    <text evidence="3 10">Glycan biosynthesis; glycogen biosynthesis.</text>
</comment>
<dbReference type="InterPro" id="IPR013780">
    <property type="entry name" value="Glyco_hydro_b"/>
</dbReference>
<dbReference type="PANTHER" id="PTHR43651:SF3">
    <property type="entry name" value="1,4-ALPHA-GLUCAN-BRANCHING ENZYME"/>
    <property type="match status" value="1"/>
</dbReference>
<keyword evidence="9 10" id="KW-0119">Carbohydrate metabolism</keyword>
<sequence length="730" mass="81980">MWDSAPPAADIEAILRGHHGDPFRYLGMSRATETDTLVVNVFAPDASDVEVLDLDGKSVCELDLINNEGFFHGVLGTKMKAFPYRLRLRNPQGHVWEMHDPYAFGPVLGEMDEYLLGEGRHEEIYRRLGAHPMTHEGVEGTSFAVWAPNARRVSVVGHFNAWDGRRHSMRRRGATGVWEIFVPGIGKGEIYKYEILGAYGHLQPLKADPLGFAAQVPPETASVVHGLVRHEWSDSGWIEARRPDQRADPISIYEVHLESWRRGGNGEVLNYATLADQLIDYVTEMGFTHVEFLPVTEYPFSGSWGYQPVGMYAPTSRFGSPEDFAAMIDRLHGAGIGVIVDWVPAHFPSDAHGLARFDGTALYEHEDPRLGFHKDWNTLIYNYGRREVANFLRASATYWLKELHVDALRVDAVASMLYLDYSRNEGEWIPNRYGGRENLDAIDFLKGVNETARDYAPGSLTIAEESTAFPGVSRPVSEDGLGFDFKWNMGWMHDTLEYMSLDPIHRKYHHHQMTFGLVYAFSENFVLPLSHDEVVHGKGSMLGKMPGDRWQKFANLRAYYGFMWGHPGKKLLFMGCEFGQEKEWNHDQSLDWHLLDDPLHDGVRKLVRDLNALYKATPALHRRDCSPDGFQWIEGGDADNNTFSFLRWADDGRPVAVICNMAPVVREGYRVGLPIEGTWKEVLNSDASEYGGSGVGNGGTIRAMGEGTHGQPVSATVTLPPLGTVFLTPE</sequence>
<dbReference type="InterPro" id="IPR017853">
    <property type="entry name" value="GH"/>
</dbReference>
<evidence type="ECO:0000256" key="7">
    <source>
        <dbReference type="ARBA" id="ARBA00022679"/>
    </source>
</evidence>
<evidence type="ECO:0000256" key="4">
    <source>
        <dbReference type="ARBA" id="ARBA00009000"/>
    </source>
</evidence>
<comment type="similarity">
    <text evidence="4 10">Belongs to the glycosyl hydrolase 13 family. GlgB subfamily.</text>
</comment>
<dbReference type="KEGG" id="salo:EF888_08310"/>
<dbReference type="NCBIfam" id="TIGR01515">
    <property type="entry name" value="branching_enzym"/>
    <property type="match status" value="1"/>
</dbReference>
<dbReference type="CDD" id="cd11322">
    <property type="entry name" value="AmyAc_Glg_BE"/>
    <property type="match status" value="1"/>
</dbReference>
<dbReference type="AlphaFoldDB" id="A0A316GPA9"/>
<evidence type="ECO:0000256" key="9">
    <source>
        <dbReference type="ARBA" id="ARBA00023277"/>
    </source>
</evidence>
<protein>
    <recommendedName>
        <fullName evidence="10">1,4-alpha-glucan branching enzyme GlgB</fullName>
        <ecNumber evidence="10">2.4.1.18</ecNumber>
    </recommendedName>
    <alternativeName>
        <fullName evidence="10">1,4-alpha-D-glucan:1,4-alpha-D-glucan 6-glucosyl-transferase</fullName>
    </alternativeName>
    <alternativeName>
        <fullName evidence="10">Alpha-(1-&gt;4)-glucan branching enzyme</fullName>
    </alternativeName>
    <alternativeName>
        <fullName evidence="10">Glycogen branching enzyme</fullName>
        <shortName evidence="10">BE</shortName>
    </alternativeName>
</protein>
<keyword evidence="14" id="KW-1185">Reference proteome</keyword>
<dbReference type="Pfam" id="PF02806">
    <property type="entry name" value="Alpha-amylase_C"/>
    <property type="match status" value="1"/>
</dbReference>
<dbReference type="InterPro" id="IPR054169">
    <property type="entry name" value="GlgB_N"/>
</dbReference>
<dbReference type="FunFam" id="2.60.40.1180:FF:000002">
    <property type="entry name" value="1,4-alpha-glucan branching enzyme GlgB"/>
    <property type="match status" value="1"/>
</dbReference>
<keyword evidence="8 10" id="KW-0320">Glycogen biosynthesis</keyword>
<dbReference type="FunFam" id="2.60.40.10:FF:000169">
    <property type="entry name" value="1,4-alpha-glucan branching enzyme GlgB"/>
    <property type="match status" value="1"/>
</dbReference>
<dbReference type="FunFam" id="3.20.20.80:FF:000003">
    <property type="entry name" value="1,4-alpha-glucan branching enzyme GlgB"/>
    <property type="match status" value="1"/>
</dbReference>
<dbReference type="OrthoDB" id="9800174at2"/>
<dbReference type="EMBL" id="QGGV01000003">
    <property type="protein sequence ID" value="PWK56777.1"/>
    <property type="molecule type" value="Genomic_DNA"/>
</dbReference>
<gene>
    <name evidence="10" type="primary">glgB</name>
    <name evidence="13" type="ORF">C8D95_1037</name>
</gene>
<dbReference type="SUPFAM" id="SSF51011">
    <property type="entry name" value="Glycosyl hydrolase domain"/>
    <property type="match status" value="1"/>
</dbReference>
<evidence type="ECO:0000313" key="14">
    <source>
        <dbReference type="Proteomes" id="UP000245390"/>
    </source>
</evidence>
<evidence type="ECO:0000256" key="5">
    <source>
        <dbReference type="ARBA" id="ARBA00022600"/>
    </source>
</evidence>
<dbReference type="InterPro" id="IPR037439">
    <property type="entry name" value="Branching_enzy"/>
</dbReference>
<dbReference type="NCBIfam" id="NF003811">
    <property type="entry name" value="PRK05402.1"/>
    <property type="match status" value="1"/>
</dbReference>
<dbReference type="Gene3D" id="2.60.40.10">
    <property type="entry name" value="Immunoglobulins"/>
    <property type="match status" value="2"/>
</dbReference>
<dbReference type="SUPFAM" id="SSF81296">
    <property type="entry name" value="E set domains"/>
    <property type="match status" value="2"/>
</dbReference>
<keyword evidence="7 10" id="KW-0808">Transferase</keyword>
<dbReference type="Pfam" id="PF22019">
    <property type="entry name" value="GlgB_N"/>
    <property type="match status" value="1"/>
</dbReference>
<dbReference type="GO" id="GO:0043169">
    <property type="term" value="F:cation binding"/>
    <property type="evidence" value="ECO:0007669"/>
    <property type="project" value="InterPro"/>
</dbReference>
<feature type="active site" description="Proton donor" evidence="10 11">
    <location>
        <position position="464"/>
    </location>
</feature>
<dbReference type="GO" id="GO:0005978">
    <property type="term" value="P:glycogen biosynthetic process"/>
    <property type="evidence" value="ECO:0007669"/>
    <property type="project" value="UniProtKB-UniRule"/>
</dbReference>
<comment type="function">
    <text evidence="2 10">Catalyzes the formation of the alpha-1,6-glucosidic linkages in glycogen by scission of a 1,4-alpha-linked oligosaccharide from growing alpha-1,4-glucan chains and the subsequent attachment of the oligosaccharide to the alpha-1,6 position.</text>
</comment>
<organism evidence="13 14">
    <name type="scientific">Silicimonas algicola</name>
    <dbReference type="NCBI Taxonomy" id="1826607"/>
    <lineage>
        <taxon>Bacteria</taxon>
        <taxon>Pseudomonadati</taxon>
        <taxon>Pseudomonadota</taxon>
        <taxon>Alphaproteobacteria</taxon>
        <taxon>Rhodobacterales</taxon>
        <taxon>Paracoccaceae</taxon>
    </lineage>
</organism>
<comment type="subunit">
    <text evidence="10">Monomer.</text>
</comment>
<evidence type="ECO:0000256" key="11">
    <source>
        <dbReference type="PIRSR" id="PIRSR000463-1"/>
    </source>
</evidence>
<evidence type="ECO:0000256" key="1">
    <source>
        <dbReference type="ARBA" id="ARBA00000826"/>
    </source>
</evidence>
<dbReference type="PIRSF" id="PIRSF000463">
    <property type="entry name" value="GlgB"/>
    <property type="match status" value="1"/>
</dbReference>
<keyword evidence="5 10" id="KW-0321">Glycogen metabolism</keyword>
<evidence type="ECO:0000256" key="10">
    <source>
        <dbReference type="HAMAP-Rule" id="MF_00685"/>
    </source>
</evidence>